<dbReference type="EMBL" id="MU827864">
    <property type="protein sequence ID" value="KAJ7318259.1"/>
    <property type="molecule type" value="Genomic_DNA"/>
</dbReference>
<proteinExistence type="predicted"/>
<dbReference type="InterPro" id="IPR002059">
    <property type="entry name" value="CSP_DNA-bd"/>
</dbReference>
<dbReference type="Gene3D" id="2.40.50.140">
    <property type="entry name" value="Nucleic acid-binding proteins"/>
    <property type="match status" value="1"/>
</dbReference>
<dbReference type="InterPro" id="IPR011129">
    <property type="entry name" value="CSD"/>
</dbReference>
<evidence type="ECO:0000259" key="2">
    <source>
        <dbReference type="PROSITE" id="PS51857"/>
    </source>
</evidence>
<reference evidence="3" key="1">
    <citation type="submission" date="2023-01" db="EMBL/GenBank/DDBJ databases">
        <title>Genome assembly of the deep-sea coral Lophelia pertusa.</title>
        <authorList>
            <person name="Herrera S."/>
            <person name="Cordes E."/>
        </authorList>
    </citation>
    <scope>NUCLEOTIDE SEQUENCE</scope>
    <source>
        <strain evidence="3">USNM1676648</strain>
        <tissue evidence="3">Polyp</tissue>
    </source>
</reference>
<dbReference type="PANTHER" id="PTHR11544">
    <property type="entry name" value="COLD SHOCK DOMAIN CONTAINING PROTEINS"/>
    <property type="match status" value="1"/>
</dbReference>
<dbReference type="GO" id="GO:0003676">
    <property type="term" value="F:nucleic acid binding"/>
    <property type="evidence" value="ECO:0007669"/>
    <property type="project" value="InterPro"/>
</dbReference>
<dbReference type="PROSITE" id="PS51857">
    <property type="entry name" value="CSD_2"/>
    <property type="match status" value="1"/>
</dbReference>
<keyword evidence="4" id="KW-1185">Reference proteome</keyword>
<dbReference type="OrthoDB" id="203339at2759"/>
<comment type="caution">
    <text evidence="3">The sequence shown here is derived from an EMBL/GenBank/DDBJ whole genome shotgun (WGS) entry which is preliminary data.</text>
</comment>
<dbReference type="SUPFAM" id="SSF50249">
    <property type="entry name" value="Nucleic acid-binding proteins"/>
    <property type="match status" value="1"/>
</dbReference>
<dbReference type="Proteomes" id="UP001163046">
    <property type="component" value="Unassembled WGS sequence"/>
</dbReference>
<dbReference type="SMART" id="SM00357">
    <property type="entry name" value="CSP"/>
    <property type="match status" value="1"/>
</dbReference>
<feature type="domain" description="CSD" evidence="2">
    <location>
        <begin position="93"/>
        <end position="162"/>
    </location>
</feature>
<dbReference type="InterPro" id="IPR050181">
    <property type="entry name" value="Cold_shock_domain"/>
</dbReference>
<dbReference type="Pfam" id="PF00313">
    <property type="entry name" value="CSD"/>
    <property type="match status" value="1"/>
</dbReference>
<sequence>MVVEEKKSQGDEFPASKVRSMTGTTSQLPQLIECANIPKDKREIVTPEMARQFPHLQEIAGEIPRYDPHAKINERYVEKLEKQPVEKKVVASKVSGMVKWFNVKNGYGFINREDNNEDIFVHQTAIKKNNPKKYLHSVGDGETVEFDVVSGAKGLEAANVTGPGGNPVQGSKHAPDRRRNSYHNYRDNRS</sequence>
<dbReference type="InterPro" id="IPR012340">
    <property type="entry name" value="NA-bd_OB-fold"/>
</dbReference>
<name>A0A9W9Y703_9CNID</name>
<dbReference type="InterPro" id="IPR019844">
    <property type="entry name" value="CSD_CS"/>
</dbReference>
<organism evidence="3 4">
    <name type="scientific">Desmophyllum pertusum</name>
    <dbReference type="NCBI Taxonomy" id="174260"/>
    <lineage>
        <taxon>Eukaryota</taxon>
        <taxon>Metazoa</taxon>
        <taxon>Cnidaria</taxon>
        <taxon>Anthozoa</taxon>
        <taxon>Hexacorallia</taxon>
        <taxon>Scleractinia</taxon>
        <taxon>Caryophylliina</taxon>
        <taxon>Caryophylliidae</taxon>
        <taxon>Desmophyllum</taxon>
    </lineage>
</organism>
<dbReference type="PROSITE" id="PS00352">
    <property type="entry name" value="CSD_1"/>
    <property type="match status" value="1"/>
</dbReference>
<feature type="compositionally biased region" description="Basic and acidic residues" evidence="1">
    <location>
        <begin position="173"/>
        <end position="190"/>
    </location>
</feature>
<evidence type="ECO:0000313" key="3">
    <source>
        <dbReference type="EMBL" id="KAJ7318259.1"/>
    </source>
</evidence>
<gene>
    <name evidence="3" type="primary">YBX2_3</name>
    <name evidence="3" type="ORF">OS493_038168</name>
</gene>
<feature type="region of interest" description="Disordered" evidence="1">
    <location>
        <begin position="156"/>
        <end position="190"/>
    </location>
</feature>
<dbReference type="CDD" id="cd04458">
    <property type="entry name" value="CSP_CDS"/>
    <property type="match status" value="1"/>
</dbReference>
<dbReference type="FunFam" id="2.40.50.140:FF:000054">
    <property type="entry name" value="Nuclease-sensitive element-binding protein 1"/>
    <property type="match status" value="1"/>
</dbReference>
<dbReference type="PRINTS" id="PR00050">
    <property type="entry name" value="COLDSHOCK"/>
</dbReference>
<feature type="region of interest" description="Disordered" evidence="1">
    <location>
        <begin position="1"/>
        <end position="24"/>
    </location>
</feature>
<dbReference type="AlphaFoldDB" id="A0A9W9Y703"/>
<evidence type="ECO:0000313" key="4">
    <source>
        <dbReference type="Proteomes" id="UP001163046"/>
    </source>
</evidence>
<protein>
    <submittedName>
        <fullName evidence="3">Y-box-binding protein 2</fullName>
    </submittedName>
</protein>
<feature type="compositionally biased region" description="Basic and acidic residues" evidence="1">
    <location>
        <begin position="1"/>
        <end position="10"/>
    </location>
</feature>
<evidence type="ECO:0000256" key="1">
    <source>
        <dbReference type="SAM" id="MobiDB-lite"/>
    </source>
</evidence>
<accession>A0A9W9Y703</accession>